<evidence type="ECO:0000256" key="1">
    <source>
        <dbReference type="SAM" id="Phobius"/>
    </source>
</evidence>
<feature type="transmembrane region" description="Helical" evidence="1">
    <location>
        <begin position="193"/>
        <end position="212"/>
    </location>
</feature>
<organism evidence="3 4">
    <name type="scientific">Candidatus Cryosericum terrychapinii</name>
    <dbReference type="NCBI Taxonomy" id="2290919"/>
    <lineage>
        <taxon>Bacteria</taxon>
        <taxon>Pseudomonadati</taxon>
        <taxon>Caldisericota/Cryosericota group</taxon>
        <taxon>Candidatus Cryosericota</taxon>
        <taxon>Candidatus Cryosericia</taxon>
        <taxon>Candidatus Cryosericales</taxon>
        <taxon>Candidatus Cryosericaceae</taxon>
        <taxon>Candidatus Cryosericum</taxon>
    </lineage>
</organism>
<dbReference type="GO" id="GO:0016020">
    <property type="term" value="C:membrane"/>
    <property type="evidence" value="ECO:0007669"/>
    <property type="project" value="InterPro"/>
</dbReference>
<feature type="domain" description="EamA" evidence="2">
    <location>
        <begin position="155"/>
        <end position="288"/>
    </location>
</feature>
<feature type="transmembrane region" description="Helical" evidence="1">
    <location>
        <begin position="218"/>
        <end position="237"/>
    </location>
</feature>
<dbReference type="RefSeq" id="WP_119089375.1">
    <property type="nucleotide sequence ID" value="NZ_QXIS01000032.1"/>
</dbReference>
<feature type="transmembrane region" description="Helical" evidence="1">
    <location>
        <begin position="249"/>
        <end position="268"/>
    </location>
</feature>
<feature type="transmembrane region" description="Helical" evidence="1">
    <location>
        <begin position="274"/>
        <end position="291"/>
    </location>
</feature>
<gene>
    <name evidence="3" type="ORF">SMC7_05645</name>
</gene>
<evidence type="ECO:0000313" key="4">
    <source>
        <dbReference type="Proteomes" id="UP000266328"/>
    </source>
</evidence>
<dbReference type="EMBL" id="QXIS01000032">
    <property type="protein sequence ID" value="RIE05882.1"/>
    <property type="molecule type" value="Genomic_DNA"/>
</dbReference>
<comment type="caution">
    <text evidence="3">The sequence shown here is derived from an EMBL/GenBank/DDBJ whole genome shotgun (WGS) entry which is preliminary data.</text>
</comment>
<feature type="transmembrane region" description="Helical" evidence="1">
    <location>
        <begin position="129"/>
        <end position="149"/>
    </location>
</feature>
<dbReference type="Gene3D" id="1.10.3730.20">
    <property type="match status" value="1"/>
</dbReference>
<feature type="transmembrane region" description="Helical" evidence="1">
    <location>
        <begin position="155"/>
        <end position="173"/>
    </location>
</feature>
<dbReference type="InterPro" id="IPR037185">
    <property type="entry name" value="EmrE-like"/>
</dbReference>
<feature type="transmembrane region" description="Helical" evidence="1">
    <location>
        <begin position="100"/>
        <end position="122"/>
    </location>
</feature>
<dbReference type="Pfam" id="PF00892">
    <property type="entry name" value="EamA"/>
    <property type="match status" value="2"/>
</dbReference>
<feature type="transmembrane region" description="Helical" evidence="1">
    <location>
        <begin position="12"/>
        <end position="34"/>
    </location>
</feature>
<keyword evidence="4" id="KW-1185">Reference proteome</keyword>
<evidence type="ECO:0000313" key="3">
    <source>
        <dbReference type="EMBL" id="RIE05882.1"/>
    </source>
</evidence>
<dbReference type="SUPFAM" id="SSF103481">
    <property type="entry name" value="Multidrug resistance efflux transporter EmrE"/>
    <property type="match status" value="2"/>
</dbReference>
<proteinExistence type="predicted"/>
<dbReference type="Proteomes" id="UP000266328">
    <property type="component" value="Unassembled WGS sequence"/>
</dbReference>
<feature type="transmembrane region" description="Helical" evidence="1">
    <location>
        <begin position="46"/>
        <end position="66"/>
    </location>
</feature>
<dbReference type="InterPro" id="IPR000620">
    <property type="entry name" value="EamA_dom"/>
</dbReference>
<dbReference type="PANTHER" id="PTHR22911">
    <property type="entry name" value="ACYL-MALONYL CONDENSING ENZYME-RELATED"/>
    <property type="match status" value="1"/>
</dbReference>
<dbReference type="OrthoDB" id="9808556at2"/>
<feature type="domain" description="EamA" evidence="2">
    <location>
        <begin position="10"/>
        <end position="145"/>
    </location>
</feature>
<evidence type="ECO:0000259" key="2">
    <source>
        <dbReference type="Pfam" id="PF00892"/>
    </source>
</evidence>
<keyword evidence="1" id="KW-1133">Transmembrane helix</keyword>
<dbReference type="PANTHER" id="PTHR22911:SF137">
    <property type="entry name" value="SOLUTE CARRIER FAMILY 35 MEMBER G2-RELATED"/>
    <property type="match status" value="1"/>
</dbReference>
<keyword evidence="1" id="KW-0812">Transmembrane</keyword>
<protein>
    <submittedName>
        <fullName evidence="3">DMT family transporter</fullName>
    </submittedName>
</protein>
<keyword evidence="1" id="KW-0472">Membrane</keyword>
<sequence length="308" mass="32919">MNQPQVRKGGILVAIASAVIYSGTSVLVKFAYRYNLNPVQLLKERYLLASIILVVIIGLLNWHLLFPRNWHEAGVLLGFSAVFVTGPTLLYFTAVRLLPVSTAMFLFHCYPAFAGLFAWILLHERVTRAYLASVGVIAVGLLLLLGASFRSVSGIGVLTMLACAVAYALYAVLSQRVIRGVDPRTLGLYNQVAPAMVLCLLTIGQPVFYPVIFSSRTAMLVFAGIGLSAAGGMFLFVQGIAMIGAQRAVIIDSLEPVLSALYAFVLLGEHMKPVALAGGLLIVAGVVIGNLPTTKRNVPSTLPSTTGQ</sequence>
<feature type="transmembrane region" description="Helical" evidence="1">
    <location>
        <begin position="73"/>
        <end position="94"/>
    </location>
</feature>
<dbReference type="AlphaFoldDB" id="A0A398CTH0"/>
<name>A0A398CTH0_9BACT</name>
<reference evidence="3 4" key="1">
    <citation type="submission" date="2018-09" db="EMBL/GenBank/DDBJ databases">
        <title>Discovery and Ecogenomic Context for Candidatus Cryosericales, a Global Caldiserica Order Active in Thawing Permafrost.</title>
        <authorList>
            <person name="Martinez M.A."/>
            <person name="Woodcroft B.J."/>
            <person name="Ignacio Espinoza J.C."/>
            <person name="Zayed A."/>
            <person name="Singleton C.M."/>
            <person name="Boyd J."/>
            <person name="Li Y.-F."/>
            <person name="Purvine S."/>
            <person name="Maughan H."/>
            <person name="Hodgkins S.B."/>
            <person name="Anderson D."/>
            <person name="Sederholm M."/>
            <person name="Temperton B."/>
            <person name="Saleska S.R."/>
            <person name="Tyson G.W."/>
            <person name="Rich V.I."/>
        </authorList>
    </citation>
    <scope>NUCLEOTIDE SEQUENCE [LARGE SCALE GENOMIC DNA]</scope>
    <source>
        <strain evidence="3 4">SMC7</strain>
    </source>
</reference>
<accession>A0A398CTH0</accession>